<dbReference type="EMBL" id="HBUF01454651">
    <property type="protein sequence ID" value="CAG6743823.1"/>
    <property type="molecule type" value="Transcribed_RNA"/>
</dbReference>
<dbReference type="AlphaFoldDB" id="A0A8D8Z9W1"/>
<proteinExistence type="predicted"/>
<sequence length="123" mass="14412">MNLTKTTTNTKNEIKNLAKKLYNISGRIVDAKYEIEELHEETQRNKRTKSIENTQNLLEEGAFTCIECKKKVENEEERMKKLEEEIGAAQNMDNNEEYISKVKTLAEIKWAEILYKKTKLKKG</sequence>
<keyword evidence="1" id="KW-0175">Coiled coil</keyword>
<accession>A0A8D8Z9W1</accession>
<protein>
    <submittedName>
        <fullName evidence="2">Uncharacterized protein</fullName>
    </submittedName>
</protein>
<reference evidence="2" key="1">
    <citation type="submission" date="2021-05" db="EMBL/GenBank/DDBJ databases">
        <authorList>
            <person name="Alioto T."/>
            <person name="Alioto T."/>
            <person name="Gomez Garrido J."/>
        </authorList>
    </citation>
    <scope>NUCLEOTIDE SEQUENCE</scope>
</reference>
<organism evidence="2">
    <name type="scientific">Cacopsylla melanoneura</name>
    <dbReference type="NCBI Taxonomy" id="428564"/>
    <lineage>
        <taxon>Eukaryota</taxon>
        <taxon>Metazoa</taxon>
        <taxon>Ecdysozoa</taxon>
        <taxon>Arthropoda</taxon>
        <taxon>Hexapoda</taxon>
        <taxon>Insecta</taxon>
        <taxon>Pterygota</taxon>
        <taxon>Neoptera</taxon>
        <taxon>Paraneoptera</taxon>
        <taxon>Hemiptera</taxon>
        <taxon>Sternorrhyncha</taxon>
        <taxon>Psylloidea</taxon>
        <taxon>Psyllidae</taxon>
        <taxon>Psyllinae</taxon>
        <taxon>Cacopsylla</taxon>
    </lineage>
</organism>
<name>A0A8D8Z9W1_9HEMI</name>
<evidence type="ECO:0000256" key="1">
    <source>
        <dbReference type="SAM" id="Coils"/>
    </source>
</evidence>
<feature type="coiled-coil region" evidence="1">
    <location>
        <begin position="65"/>
        <end position="92"/>
    </location>
</feature>
<evidence type="ECO:0000313" key="2">
    <source>
        <dbReference type="EMBL" id="CAG6743823.1"/>
    </source>
</evidence>